<evidence type="ECO:0000313" key="1">
    <source>
        <dbReference type="EMBL" id="EFP93760.2"/>
    </source>
</evidence>
<dbReference type="HOGENOM" id="CLU_1866135_0_0_1"/>
<proteinExistence type="predicted"/>
<dbReference type="SUPFAM" id="SSF53178">
    <property type="entry name" value="Peptidyl-tRNA hydrolase-like"/>
    <property type="match status" value="1"/>
</dbReference>
<dbReference type="InParanoid" id="E3LB35"/>
<dbReference type="VEuPathDB" id="FungiDB:PGTG_19787"/>
<reference evidence="2" key="2">
    <citation type="journal article" date="2011" name="Proc. Natl. Acad. Sci. U.S.A.">
        <title>Obligate biotrophy features unraveled by the genomic analysis of rust fungi.</title>
        <authorList>
            <person name="Duplessis S."/>
            <person name="Cuomo C.A."/>
            <person name="Lin Y.-C."/>
            <person name="Aerts A."/>
            <person name="Tisserant E."/>
            <person name="Veneault-Fourrey C."/>
            <person name="Joly D.L."/>
            <person name="Hacquard S."/>
            <person name="Amselem J."/>
            <person name="Cantarel B.L."/>
            <person name="Chiu R."/>
            <person name="Coutinho P.M."/>
            <person name="Feau N."/>
            <person name="Field M."/>
            <person name="Frey P."/>
            <person name="Gelhaye E."/>
            <person name="Goldberg J."/>
            <person name="Grabherr M.G."/>
            <person name="Kodira C.D."/>
            <person name="Kohler A."/>
            <person name="Kuees U."/>
            <person name="Lindquist E.A."/>
            <person name="Lucas S.M."/>
            <person name="Mago R."/>
            <person name="Mauceli E."/>
            <person name="Morin E."/>
            <person name="Murat C."/>
            <person name="Pangilinan J.L."/>
            <person name="Park R."/>
            <person name="Pearson M."/>
            <person name="Quesneville H."/>
            <person name="Rouhier N."/>
            <person name="Sakthikumar S."/>
            <person name="Salamov A.A."/>
            <person name="Schmutz J."/>
            <person name="Selles B."/>
            <person name="Shapiro H."/>
            <person name="Tanguay P."/>
            <person name="Tuskan G.A."/>
            <person name="Henrissat B."/>
            <person name="Van de Peer Y."/>
            <person name="Rouze P."/>
            <person name="Ellis J.G."/>
            <person name="Dodds P.N."/>
            <person name="Schein J.E."/>
            <person name="Zhong S."/>
            <person name="Hamelin R.C."/>
            <person name="Grigoriev I.V."/>
            <person name="Szabo L.J."/>
            <person name="Martin F."/>
        </authorList>
    </citation>
    <scope>NUCLEOTIDE SEQUENCE [LARGE SCALE GENOMIC DNA]</scope>
    <source>
        <strain evidence="2">CRL 75-36-700-3 / race SCCL</strain>
    </source>
</reference>
<dbReference type="InterPro" id="IPR001328">
    <property type="entry name" value="Pept_tRNA_hydro"/>
</dbReference>
<dbReference type="Gene3D" id="3.40.50.1470">
    <property type="entry name" value="Peptidyl-tRNA hydrolase"/>
    <property type="match status" value="1"/>
</dbReference>
<dbReference type="EMBL" id="DS178407">
    <property type="protein sequence ID" value="EFP93760.2"/>
    <property type="molecule type" value="Genomic_DNA"/>
</dbReference>
<reference key="1">
    <citation type="submission" date="2007-01" db="EMBL/GenBank/DDBJ databases">
        <title>The Genome Sequence of Puccinia graminis f. sp. tritici Strain CRL 75-36-700-3.</title>
        <authorList>
            <consortium name="The Broad Institute Genome Sequencing Platform"/>
            <person name="Birren B."/>
            <person name="Lander E."/>
            <person name="Galagan J."/>
            <person name="Nusbaum C."/>
            <person name="Devon K."/>
            <person name="Cuomo C."/>
            <person name="Jaffe D."/>
            <person name="Butler J."/>
            <person name="Alvarez P."/>
            <person name="Gnerre S."/>
            <person name="Grabherr M."/>
            <person name="Mauceli E."/>
            <person name="Brockman W."/>
            <person name="Young S."/>
            <person name="LaButti K."/>
            <person name="Sykes S."/>
            <person name="DeCaprio D."/>
            <person name="Crawford M."/>
            <person name="Koehrsen M."/>
            <person name="Engels R."/>
            <person name="Montgomery P."/>
            <person name="Pearson M."/>
            <person name="Howarth C."/>
            <person name="Larson L."/>
            <person name="White J."/>
            <person name="Zeng Q."/>
            <person name="Kodira C."/>
            <person name="Yandava C."/>
            <person name="Alvarado L."/>
            <person name="O'Leary S."/>
            <person name="Szabo L."/>
            <person name="Dean R."/>
            <person name="Schein J."/>
        </authorList>
    </citation>
    <scope>NUCLEOTIDE SEQUENCE</scope>
    <source>
        <strain>CRL 75-36-700-3</strain>
    </source>
</reference>
<sequence length="137" mass="15448">MNILGPIIQFYHSELSKSGDRTKLIIIHDELELKPLVVQIKRPLHSSKHKGPHGLGSVFASLRAYSPQNLFHIGIGIGPVVSNPSKDPGKRWVLSPLTRPEVRVCSWDVKDSPSLNPQHRRSVVLEAWKQILEIIRD</sequence>
<keyword evidence="2" id="KW-1185">Reference proteome</keyword>
<dbReference type="GeneID" id="10535130"/>
<dbReference type="InterPro" id="IPR036416">
    <property type="entry name" value="Pept_tRNA_hydro_sf"/>
</dbReference>
<dbReference type="GO" id="GO:0004045">
    <property type="term" value="F:peptidyl-tRNA hydrolase activity"/>
    <property type="evidence" value="ECO:0000318"/>
    <property type="project" value="GO_Central"/>
</dbReference>
<dbReference type="KEGG" id="pgr:PGTG_19787"/>
<name>E3LB35_PUCGT</name>
<protein>
    <submittedName>
        <fullName evidence="1">Uncharacterized protein</fullName>
    </submittedName>
</protein>
<accession>E3LB35</accession>
<dbReference type="RefSeq" id="XP_003338179.2">
    <property type="nucleotide sequence ID" value="XM_003338131.2"/>
</dbReference>
<gene>
    <name evidence="1" type="ORF">PGTG_19787</name>
</gene>
<dbReference type="AlphaFoldDB" id="E3LB35"/>
<organism evidence="1 2">
    <name type="scientific">Puccinia graminis f. sp. tritici (strain CRL 75-36-700-3 / race SCCL)</name>
    <name type="common">Black stem rust fungus</name>
    <dbReference type="NCBI Taxonomy" id="418459"/>
    <lineage>
        <taxon>Eukaryota</taxon>
        <taxon>Fungi</taxon>
        <taxon>Dikarya</taxon>
        <taxon>Basidiomycota</taxon>
        <taxon>Pucciniomycotina</taxon>
        <taxon>Pucciniomycetes</taxon>
        <taxon>Pucciniales</taxon>
        <taxon>Pucciniaceae</taxon>
        <taxon>Puccinia</taxon>
    </lineage>
</organism>
<dbReference type="STRING" id="418459.E3LB35"/>
<dbReference type="OrthoDB" id="1711136at2759"/>
<dbReference type="Pfam" id="PF01195">
    <property type="entry name" value="Pept_tRNA_hydro"/>
    <property type="match status" value="1"/>
</dbReference>
<evidence type="ECO:0000313" key="2">
    <source>
        <dbReference type="Proteomes" id="UP000008783"/>
    </source>
</evidence>
<dbReference type="Proteomes" id="UP000008783">
    <property type="component" value="Unassembled WGS sequence"/>
</dbReference>